<dbReference type="EMBL" id="FZOF01000009">
    <property type="protein sequence ID" value="SNS84110.1"/>
    <property type="molecule type" value="Genomic_DNA"/>
</dbReference>
<dbReference type="Proteomes" id="UP000198280">
    <property type="component" value="Unassembled WGS sequence"/>
</dbReference>
<protein>
    <submittedName>
        <fullName evidence="2">DNA binding domain-containing protein, excisionase family</fullName>
    </submittedName>
</protein>
<reference evidence="2 3" key="1">
    <citation type="submission" date="2017-06" db="EMBL/GenBank/DDBJ databases">
        <authorList>
            <person name="Kim H.J."/>
            <person name="Triplett B.A."/>
        </authorList>
    </citation>
    <scope>NUCLEOTIDE SEQUENCE [LARGE SCALE GENOMIC DNA]</scope>
    <source>
        <strain evidence="2 3">CGMCC 4.1858</strain>
    </source>
</reference>
<evidence type="ECO:0000313" key="2">
    <source>
        <dbReference type="EMBL" id="SNS84110.1"/>
    </source>
</evidence>
<keyword evidence="3" id="KW-1185">Reference proteome</keyword>
<accession>A0A239HS56</accession>
<organism evidence="2 3">
    <name type="scientific">Actinacidiphila glaucinigra</name>
    <dbReference type="NCBI Taxonomy" id="235986"/>
    <lineage>
        <taxon>Bacteria</taxon>
        <taxon>Bacillati</taxon>
        <taxon>Actinomycetota</taxon>
        <taxon>Actinomycetes</taxon>
        <taxon>Kitasatosporales</taxon>
        <taxon>Streptomycetaceae</taxon>
        <taxon>Actinacidiphila</taxon>
    </lineage>
</organism>
<sequence>MAVNELDDLSGAGDTTLLLLTVEETARRLGIGRTTCYSLISSGEIESVTVGRLRKVPADALPAYVARLRRTTHTIVAA</sequence>
<feature type="domain" description="Helix-turn-helix" evidence="1">
    <location>
        <begin position="19"/>
        <end position="67"/>
    </location>
</feature>
<dbReference type="InterPro" id="IPR010093">
    <property type="entry name" value="SinI_DNA-bd"/>
</dbReference>
<dbReference type="GO" id="GO:0003677">
    <property type="term" value="F:DNA binding"/>
    <property type="evidence" value="ECO:0007669"/>
    <property type="project" value="InterPro"/>
</dbReference>
<dbReference type="NCBIfam" id="TIGR01764">
    <property type="entry name" value="excise"/>
    <property type="match status" value="1"/>
</dbReference>
<dbReference type="OrthoDB" id="1093249at2"/>
<proteinExistence type="predicted"/>
<dbReference type="Pfam" id="PF12728">
    <property type="entry name" value="HTH_17"/>
    <property type="match status" value="1"/>
</dbReference>
<evidence type="ECO:0000313" key="3">
    <source>
        <dbReference type="Proteomes" id="UP000198280"/>
    </source>
</evidence>
<dbReference type="RefSeq" id="WP_089225300.1">
    <property type="nucleotide sequence ID" value="NZ_FZOF01000009.1"/>
</dbReference>
<evidence type="ECO:0000259" key="1">
    <source>
        <dbReference type="Pfam" id="PF12728"/>
    </source>
</evidence>
<dbReference type="AlphaFoldDB" id="A0A239HS56"/>
<gene>
    <name evidence="2" type="ORF">SAMN05216252_10968</name>
</gene>
<dbReference type="InterPro" id="IPR041657">
    <property type="entry name" value="HTH_17"/>
</dbReference>
<name>A0A239HS56_9ACTN</name>